<evidence type="ECO:0000259" key="1">
    <source>
        <dbReference type="Pfam" id="PF18802"/>
    </source>
</evidence>
<name>A0A0C9ZSY5_9AGAM</name>
<feature type="domain" description="CxC1-like cysteine cluster associated with KDZ transposases" evidence="1">
    <location>
        <begin position="9"/>
        <end position="75"/>
    </location>
</feature>
<dbReference type="OrthoDB" id="3200967at2759"/>
<keyword evidence="3" id="KW-1185">Reference proteome</keyword>
<dbReference type="EMBL" id="KN833734">
    <property type="protein sequence ID" value="KIK22853.1"/>
    <property type="molecule type" value="Genomic_DNA"/>
</dbReference>
<dbReference type="STRING" id="765257.A0A0C9ZSY5"/>
<dbReference type="HOGENOM" id="CLU_004552_7_1_1"/>
<organism evidence="2 3">
    <name type="scientific">Pisolithus microcarpus 441</name>
    <dbReference type="NCBI Taxonomy" id="765257"/>
    <lineage>
        <taxon>Eukaryota</taxon>
        <taxon>Fungi</taxon>
        <taxon>Dikarya</taxon>
        <taxon>Basidiomycota</taxon>
        <taxon>Agaricomycotina</taxon>
        <taxon>Agaricomycetes</taxon>
        <taxon>Agaricomycetidae</taxon>
        <taxon>Boletales</taxon>
        <taxon>Sclerodermatineae</taxon>
        <taxon>Pisolithaceae</taxon>
        <taxon>Pisolithus</taxon>
    </lineage>
</organism>
<protein>
    <recommendedName>
        <fullName evidence="1">CxC1-like cysteine cluster associated with KDZ transposases domain-containing protein</fullName>
    </recommendedName>
</protein>
<evidence type="ECO:0000313" key="3">
    <source>
        <dbReference type="Proteomes" id="UP000054018"/>
    </source>
</evidence>
<gene>
    <name evidence="2" type="ORF">PISMIDRAFT_101667</name>
</gene>
<dbReference type="Proteomes" id="UP000054018">
    <property type="component" value="Unassembled WGS sequence"/>
</dbReference>
<sequence length="101" mass="11327">SCLCILGLEELKITYCACTPAPVHLMKCGLFACSPVAPTLAVNLCLMEFMKTLFMQFMPNTTAWCEAFECFLDAQGYKLQSKVCVLLFPHYWFVLACSIPL</sequence>
<feature type="non-terminal residue" evidence="2">
    <location>
        <position position="1"/>
    </location>
</feature>
<dbReference type="InterPro" id="IPR041320">
    <property type="entry name" value="CxC1"/>
</dbReference>
<dbReference type="Pfam" id="PF18802">
    <property type="entry name" value="CxC1"/>
    <property type="match status" value="1"/>
</dbReference>
<accession>A0A0C9ZSY5</accession>
<proteinExistence type="predicted"/>
<evidence type="ECO:0000313" key="2">
    <source>
        <dbReference type="EMBL" id="KIK22853.1"/>
    </source>
</evidence>
<reference evidence="2 3" key="1">
    <citation type="submission" date="2014-04" db="EMBL/GenBank/DDBJ databases">
        <authorList>
            <consortium name="DOE Joint Genome Institute"/>
            <person name="Kuo A."/>
            <person name="Kohler A."/>
            <person name="Costa M.D."/>
            <person name="Nagy L.G."/>
            <person name="Floudas D."/>
            <person name="Copeland A."/>
            <person name="Barry K.W."/>
            <person name="Cichocki N."/>
            <person name="Veneault-Fourrey C."/>
            <person name="LaButti K."/>
            <person name="Lindquist E.A."/>
            <person name="Lipzen A."/>
            <person name="Lundell T."/>
            <person name="Morin E."/>
            <person name="Murat C."/>
            <person name="Sun H."/>
            <person name="Tunlid A."/>
            <person name="Henrissat B."/>
            <person name="Grigoriev I.V."/>
            <person name="Hibbett D.S."/>
            <person name="Martin F."/>
            <person name="Nordberg H.P."/>
            <person name="Cantor M.N."/>
            <person name="Hua S.X."/>
        </authorList>
    </citation>
    <scope>NUCLEOTIDE SEQUENCE [LARGE SCALE GENOMIC DNA]</scope>
    <source>
        <strain evidence="2 3">441</strain>
    </source>
</reference>
<dbReference type="AlphaFoldDB" id="A0A0C9ZSY5"/>
<reference evidence="3" key="2">
    <citation type="submission" date="2015-01" db="EMBL/GenBank/DDBJ databases">
        <title>Evolutionary Origins and Diversification of the Mycorrhizal Mutualists.</title>
        <authorList>
            <consortium name="DOE Joint Genome Institute"/>
            <consortium name="Mycorrhizal Genomics Consortium"/>
            <person name="Kohler A."/>
            <person name="Kuo A."/>
            <person name="Nagy L.G."/>
            <person name="Floudas D."/>
            <person name="Copeland A."/>
            <person name="Barry K.W."/>
            <person name="Cichocki N."/>
            <person name="Veneault-Fourrey C."/>
            <person name="LaButti K."/>
            <person name="Lindquist E.A."/>
            <person name="Lipzen A."/>
            <person name="Lundell T."/>
            <person name="Morin E."/>
            <person name="Murat C."/>
            <person name="Riley R."/>
            <person name="Ohm R."/>
            <person name="Sun H."/>
            <person name="Tunlid A."/>
            <person name="Henrissat B."/>
            <person name="Grigoriev I.V."/>
            <person name="Hibbett D.S."/>
            <person name="Martin F."/>
        </authorList>
    </citation>
    <scope>NUCLEOTIDE SEQUENCE [LARGE SCALE GENOMIC DNA]</scope>
    <source>
        <strain evidence="3">441</strain>
    </source>
</reference>